<proteinExistence type="predicted"/>
<gene>
    <name evidence="1" type="ORF">FOZ63_019674</name>
</gene>
<feature type="non-terminal residue" evidence="1">
    <location>
        <position position="1"/>
    </location>
</feature>
<evidence type="ECO:0000313" key="2">
    <source>
        <dbReference type="Proteomes" id="UP000553632"/>
    </source>
</evidence>
<keyword evidence="2" id="KW-1185">Reference proteome</keyword>
<protein>
    <submittedName>
        <fullName evidence="1">Uncharacterized protein</fullName>
    </submittedName>
</protein>
<dbReference type="AlphaFoldDB" id="A0A7J6Q1U0"/>
<comment type="caution">
    <text evidence="1">The sequence shown here is derived from an EMBL/GenBank/DDBJ whole genome shotgun (WGS) entry which is preliminary data.</text>
</comment>
<name>A0A7J6Q1U0_PEROL</name>
<dbReference type="EMBL" id="JABANO010036186">
    <property type="protein sequence ID" value="KAF4702243.1"/>
    <property type="molecule type" value="Genomic_DNA"/>
</dbReference>
<reference evidence="1 2" key="1">
    <citation type="submission" date="2020-04" db="EMBL/GenBank/DDBJ databases">
        <title>Perkinsus olseni comparative genomics.</title>
        <authorList>
            <person name="Bogema D.R."/>
        </authorList>
    </citation>
    <scope>NUCLEOTIDE SEQUENCE [LARGE SCALE GENOMIC DNA]</scope>
    <source>
        <strain evidence="1 2">ATCC PRA-207</strain>
    </source>
</reference>
<sequence length="81" mass="9091">VSQGSSMDVISLDKLASHGDGGQCSGRQLGDELYEAYNIFVPEELHEIPWQLWRLVVWRHLTGEFVKGADEIAPWGSLHID</sequence>
<dbReference type="Proteomes" id="UP000553632">
    <property type="component" value="Unassembled WGS sequence"/>
</dbReference>
<accession>A0A7J6Q1U0</accession>
<evidence type="ECO:0000313" key="1">
    <source>
        <dbReference type="EMBL" id="KAF4702243.1"/>
    </source>
</evidence>
<organism evidence="1 2">
    <name type="scientific">Perkinsus olseni</name>
    <name type="common">Perkinsus atlanticus</name>
    <dbReference type="NCBI Taxonomy" id="32597"/>
    <lineage>
        <taxon>Eukaryota</taxon>
        <taxon>Sar</taxon>
        <taxon>Alveolata</taxon>
        <taxon>Perkinsozoa</taxon>
        <taxon>Perkinsea</taxon>
        <taxon>Perkinsida</taxon>
        <taxon>Perkinsidae</taxon>
        <taxon>Perkinsus</taxon>
    </lineage>
</organism>